<evidence type="ECO:0000313" key="1">
    <source>
        <dbReference type="EMBL" id="PON97434.1"/>
    </source>
</evidence>
<gene>
    <name evidence="1" type="ORF">TorRG33x02_069010</name>
</gene>
<comment type="caution">
    <text evidence="1">The sequence shown here is derived from an EMBL/GenBank/DDBJ whole genome shotgun (WGS) entry which is preliminary data.</text>
</comment>
<dbReference type="EMBL" id="JXTC01000032">
    <property type="protein sequence ID" value="PON97434.1"/>
    <property type="molecule type" value="Genomic_DNA"/>
</dbReference>
<dbReference type="Proteomes" id="UP000237000">
    <property type="component" value="Unassembled WGS sequence"/>
</dbReference>
<feature type="non-terminal residue" evidence="1">
    <location>
        <position position="1"/>
    </location>
</feature>
<organism evidence="1 2">
    <name type="scientific">Trema orientale</name>
    <name type="common">Charcoal tree</name>
    <name type="synonym">Celtis orientalis</name>
    <dbReference type="NCBI Taxonomy" id="63057"/>
    <lineage>
        <taxon>Eukaryota</taxon>
        <taxon>Viridiplantae</taxon>
        <taxon>Streptophyta</taxon>
        <taxon>Embryophyta</taxon>
        <taxon>Tracheophyta</taxon>
        <taxon>Spermatophyta</taxon>
        <taxon>Magnoliopsida</taxon>
        <taxon>eudicotyledons</taxon>
        <taxon>Gunneridae</taxon>
        <taxon>Pentapetalae</taxon>
        <taxon>rosids</taxon>
        <taxon>fabids</taxon>
        <taxon>Rosales</taxon>
        <taxon>Cannabaceae</taxon>
        <taxon>Trema</taxon>
    </lineage>
</organism>
<proteinExistence type="predicted"/>
<dbReference type="AlphaFoldDB" id="A0A2P5FI27"/>
<protein>
    <submittedName>
        <fullName evidence="1">Uncharacterized protein</fullName>
    </submittedName>
</protein>
<evidence type="ECO:0000313" key="2">
    <source>
        <dbReference type="Proteomes" id="UP000237000"/>
    </source>
</evidence>
<accession>A0A2P5FI27</accession>
<name>A0A2P5FI27_TREOI</name>
<sequence>LHNMVSNWGEKKKLKIHIHRLFEMIILLLLL</sequence>
<dbReference type="InParanoid" id="A0A2P5FI27"/>
<keyword evidence="2" id="KW-1185">Reference proteome</keyword>
<reference evidence="2" key="1">
    <citation type="submission" date="2016-06" db="EMBL/GenBank/DDBJ databases">
        <title>Parallel loss of symbiosis genes in relatives of nitrogen-fixing non-legume Parasponia.</title>
        <authorList>
            <person name="Van Velzen R."/>
            <person name="Holmer R."/>
            <person name="Bu F."/>
            <person name="Rutten L."/>
            <person name="Van Zeijl A."/>
            <person name="Liu W."/>
            <person name="Santuari L."/>
            <person name="Cao Q."/>
            <person name="Sharma T."/>
            <person name="Shen D."/>
            <person name="Roswanjaya Y."/>
            <person name="Wardhani T."/>
            <person name="Kalhor M.S."/>
            <person name="Jansen J."/>
            <person name="Van den Hoogen J."/>
            <person name="Gungor B."/>
            <person name="Hartog M."/>
            <person name="Hontelez J."/>
            <person name="Verver J."/>
            <person name="Yang W.-C."/>
            <person name="Schijlen E."/>
            <person name="Repin R."/>
            <person name="Schilthuizen M."/>
            <person name="Schranz E."/>
            <person name="Heidstra R."/>
            <person name="Miyata K."/>
            <person name="Fedorova E."/>
            <person name="Kohlen W."/>
            <person name="Bisseling T."/>
            <person name="Smit S."/>
            <person name="Geurts R."/>
        </authorList>
    </citation>
    <scope>NUCLEOTIDE SEQUENCE [LARGE SCALE GENOMIC DNA]</scope>
    <source>
        <strain evidence="2">cv. RG33-2</strain>
    </source>
</reference>